<reference evidence="2" key="1">
    <citation type="journal article" date="2018" name="BMC Genomics">
        <title>Genomic insights into host adaptation between the wheat stripe rust pathogen (Puccinia striiformis f. sp. tritici) and the barley stripe rust pathogen (Puccinia striiformis f. sp. hordei).</title>
        <authorList>
            <person name="Xia C."/>
            <person name="Wang M."/>
            <person name="Yin C."/>
            <person name="Cornejo O.E."/>
            <person name="Hulbert S.H."/>
            <person name="Chen X."/>
        </authorList>
    </citation>
    <scope>NUCLEOTIDE SEQUENCE [LARGE SCALE GENOMIC DNA]</scope>
    <source>
        <strain evidence="2">93-210</strain>
    </source>
</reference>
<keyword evidence="2" id="KW-1185">Reference proteome</keyword>
<dbReference type="Proteomes" id="UP001060170">
    <property type="component" value="Chromosome 12"/>
</dbReference>
<gene>
    <name evidence="1" type="ORF">MJO28_012302</name>
</gene>
<organism evidence="1 2">
    <name type="scientific">Puccinia striiformis f. sp. tritici</name>
    <dbReference type="NCBI Taxonomy" id="168172"/>
    <lineage>
        <taxon>Eukaryota</taxon>
        <taxon>Fungi</taxon>
        <taxon>Dikarya</taxon>
        <taxon>Basidiomycota</taxon>
        <taxon>Pucciniomycotina</taxon>
        <taxon>Pucciniomycetes</taxon>
        <taxon>Pucciniales</taxon>
        <taxon>Pucciniaceae</taxon>
        <taxon>Puccinia</taxon>
    </lineage>
</organism>
<reference evidence="1 2" key="3">
    <citation type="journal article" date="2022" name="Microbiol. Spectr.">
        <title>Folding features and dynamics of 3D genome architecture in plant fungal pathogens.</title>
        <authorList>
            <person name="Xia C."/>
        </authorList>
    </citation>
    <scope>NUCLEOTIDE SEQUENCE [LARGE SCALE GENOMIC DNA]</scope>
    <source>
        <strain evidence="1 2">93-210</strain>
    </source>
</reference>
<sequence length="144" mass="16194">MHLYKTLRHSVFVALGILILFQLVSAKQHCGMQMVSAIGRHKDCTVNMSRCNHQCGKQNPIYVLKCANPRCTRTDEMPGADDPICREDHSAAMCQRCLRRDPADTEGEQKWLGSGRYNQGYKTTTINETTSRKVILIVLLLAGN</sequence>
<proteinExistence type="predicted"/>
<accession>A0ACC0E1N1</accession>
<evidence type="ECO:0000313" key="2">
    <source>
        <dbReference type="Proteomes" id="UP001060170"/>
    </source>
</evidence>
<reference evidence="2" key="2">
    <citation type="journal article" date="2018" name="Mol. Plant Microbe Interact.">
        <title>Genome sequence resources for the wheat stripe rust pathogen (Puccinia striiformis f. sp. tritici) and the barley stripe rust pathogen (Puccinia striiformis f. sp. hordei).</title>
        <authorList>
            <person name="Xia C."/>
            <person name="Wang M."/>
            <person name="Yin C."/>
            <person name="Cornejo O.E."/>
            <person name="Hulbert S.H."/>
            <person name="Chen X."/>
        </authorList>
    </citation>
    <scope>NUCLEOTIDE SEQUENCE [LARGE SCALE GENOMIC DNA]</scope>
    <source>
        <strain evidence="2">93-210</strain>
    </source>
</reference>
<comment type="caution">
    <text evidence="1">The sequence shown here is derived from an EMBL/GenBank/DDBJ whole genome shotgun (WGS) entry which is preliminary data.</text>
</comment>
<dbReference type="EMBL" id="CM045876">
    <property type="protein sequence ID" value="KAI7942275.1"/>
    <property type="molecule type" value="Genomic_DNA"/>
</dbReference>
<protein>
    <submittedName>
        <fullName evidence="1">Uncharacterized protein</fullName>
    </submittedName>
</protein>
<evidence type="ECO:0000313" key="1">
    <source>
        <dbReference type="EMBL" id="KAI7942275.1"/>
    </source>
</evidence>
<name>A0ACC0E1N1_9BASI</name>